<reference evidence="1 2" key="1">
    <citation type="submission" date="2024-04" db="EMBL/GenBank/DDBJ databases">
        <authorList>
            <person name="Waldvogel A.-M."/>
            <person name="Schoenle A."/>
        </authorList>
    </citation>
    <scope>NUCLEOTIDE SEQUENCE [LARGE SCALE GENOMIC DNA]</scope>
</reference>
<name>A0AAV2J0G7_KNICA</name>
<organism evidence="1 2">
    <name type="scientific">Knipowitschia caucasica</name>
    <name type="common">Caucasian dwarf goby</name>
    <name type="synonym">Pomatoschistus caucasicus</name>
    <dbReference type="NCBI Taxonomy" id="637954"/>
    <lineage>
        <taxon>Eukaryota</taxon>
        <taxon>Metazoa</taxon>
        <taxon>Chordata</taxon>
        <taxon>Craniata</taxon>
        <taxon>Vertebrata</taxon>
        <taxon>Euteleostomi</taxon>
        <taxon>Actinopterygii</taxon>
        <taxon>Neopterygii</taxon>
        <taxon>Teleostei</taxon>
        <taxon>Neoteleostei</taxon>
        <taxon>Acanthomorphata</taxon>
        <taxon>Gobiaria</taxon>
        <taxon>Gobiiformes</taxon>
        <taxon>Gobioidei</taxon>
        <taxon>Gobiidae</taxon>
        <taxon>Gobiinae</taxon>
        <taxon>Knipowitschia</taxon>
    </lineage>
</organism>
<keyword evidence="2" id="KW-1185">Reference proteome</keyword>
<sequence length="116" mass="12768">MKCAEEKTEGGILALKSEEESCAGDPNAVNPEVMHVCPVCQLQRRLQSPKLLVSPLDGNGRPTGVALASWHGLRDKHSLKVEPAKHPSRDAQVRRRRCVERMDGRDAFGQRASSVQ</sequence>
<gene>
    <name evidence="1" type="ORF">KC01_LOCUS3010</name>
</gene>
<dbReference type="EMBL" id="OZ035832">
    <property type="protein sequence ID" value="CAL1570785.1"/>
    <property type="molecule type" value="Genomic_DNA"/>
</dbReference>
<proteinExistence type="predicted"/>
<evidence type="ECO:0000313" key="1">
    <source>
        <dbReference type="EMBL" id="CAL1570785.1"/>
    </source>
</evidence>
<protein>
    <submittedName>
        <fullName evidence="1">Uncharacterized protein</fullName>
    </submittedName>
</protein>
<dbReference type="Proteomes" id="UP001497482">
    <property type="component" value="Chromosome 10"/>
</dbReference>
<accession>A0AAV2J0G7</accession>
<evidence type="ECO:0000313" key="2">
    <source>
        <dbReference type="Proteomes" id="UP001497482"/>
    </source>
</evidence>
<dbReference type="AlphaFoldDB" id="A0AAV2J0G7"/>